<feature type="chain" id="PRO_5011774451" evidence="1">
    <location>
        <begin position="24"/>
        <end position="132"/>
    </location>
</feature>
<protein>
    <submittedName>
        <fullName evidence="2">Uncharacterized protein</fullName>
    </submittedName>
</protein>
<dbReference type="Proteomes" id="UP000197003">
    <property type="component" value="Chromosome"/>
</dbReference>
<proteinExistence type="predicted"/>
<evidence type="ECO:0000313" key="2">
    <source>
        <dbReference type="EMBL" id="ASD65303.1"/>
    </source>
</evidence>
<name>A0A1Z3NCV9_BDEBC</name>
<accession>A0A1Z3NCV9</accession>
<dbReference type="OrthoDB" id="5295976at2"/>
<evidence type="ECO:0000313" key="3">
    <source>
        <dbReference type="Proteomes" id="UP000197003"/>
    </source>
</evidence>
<organism evidence="2 3">
    <name type="scientific">Bdellovibrio bacteriovorus</name>
    <dbReference type="NCBI Taxonomy" id="959"/>
    <lineage>
        <taxon>Bacteria</taxon>
        <taxon>Pseudomonadati</taxon>
        <taxon>Bdellovibrionota</taxon>
        <taxon>Bdellovibrionia</taxon>
        <taxon>Bdellovibrionales</taxon>
        <taxon>Pseudobdellovibrionaceae</taxon>
        <taxon>Bdellovibrio</taxon>
    </lineage>
</organism>
<gene>
    <name evidence="2" type="ORF">B9G79_17875</name>
</gene>
<keyword evidence="1" id="KW-0732">Signal</keyword>
<dbReference type="AlphaFoldDB" id="A0A1Z3NCV9"/>
<dbReference type="RefSeq" id="WP_011162695.1">
    <property type="nucleotide sequence ID" value="NZ_AP029059.1"/>
</dbReference>
<dbReference type="EMBL" id="CP020946">
    <property type="protein sequence ID" value="ASD65303.1"/>
    <property type="molecule type" value="Genomic_DNA"/>
</dbReference>
<reference evidence="2 3" key="1">
    <citation type="submission" date="2017-04" db="EMBL/GenBank/DDBJ databases">
        <title>Whole genome sequence of Bdellovibrio bacteriovorus strain SSB218315.</title>
        <authorList>
            <person name="Oyedara O."/>
            <person name="Rodriguez-Perez M.A."/>
        </authorList>
    </citation>
    <scope>NUCLEOTIDE SEQUENCE [LARGE SCALE GENOMIC DNA]</scope>
    <source>
        <strain evidence="2 3">SSB218315</strain>
    </source>
</reference>
<dbReference type="KEGG" id="bbac:EP01_12390"/>
<evidence type="ECO:0000256" key="1">
    <source>
        <dbReference type="SAM" id="SignalP"/>
    </source>
</evidence>
<feature type="signal peptide" evidence="1">
    <location>
        <begin position="1"/>
        <end position="23"/>
    </location>
</feature>
<dbReference type="GeneID" id="93011225"/>
<sequence length="132" mass="14282">MIRNALIAAYILVVLAISAVARAGVLPNNAMGEEVGVSDLQNYNFKTHTGEIVALADGSLVLAMADQQTFFLLKSQIDLTPYIGFKVMMSGIELEHQLAPNFELETVDPLPGFGFGNKTVVFFVFGISEVTQ</sequence>